<sequence>MPSPLKGVEALSMNEMNVTGKQKDHPSISDYYKAAAGKGDSRSITYQHGLSNFSSVQLGDDRVTFKKSLSQDVYKLDTERQAQLNLSDHISESVVKPPEQLAMDYKEATEIVGSEKISQMEQMMRDKLQQRTKTGPFQLRKTFKYFDRDGSGGIDFDEFQRAMELMGFQFTEMQQLGLFARYDGSCTGEVDYTEFVNKLMESDFKGVASSAHGGRLHNMVRTFTATESDLGGDVVVVDEDSDEDSDVDDDERDRFRRAEVMQVFRVIDKNNSNTLDKGEVELLLRALGKNYTKAQLDEGWAKVDMDKSGQIDFEEFYKWYNEMGGMKVMAVRK</sequence>
<dbReference type="AlphaFoldDB" id="A0A9W7GK64"/>
<keyword evidence="3" id="KW-0106">Calcium</keyword>
<dbReference type="Proteomes" id="UP001165065">
    <property type="component" value="Unassembled WGS sequence"/>
</dbReference>
<keyword evidence="2" id="KW-0677">Repeat</keyword>
<dbReference type="PROSITE" id="PS00018">
    <property type="entry name" value="EF_HAND_1"/>
    <property type="match status" value="3"/>
</dbReference>
<dbReference type="SUPFAM" id="SSF47473">
    <property type="entry name" value="EF-hand"/>
    <property type="match status" value="1"/>
</dbReference>
<evidence type="ECO:0000256" key="3">
    <source>
        <dbReference type="ARBA" id="ARBA00022837"/>
    </source>
</evidence>
<name>A0A9W7GK64_9STRA</name>
<proteinExistence type="predicted"/>
<dbReference type="InterPro" id="IPR011992">
    <property type="entry name" value="EF-hand-dom_pair"/>
</dbReference>
<evidence type="ECO:0000256" key="1">
    <source>
        <dbReference type="ARBA" id="ARBA00020786"/>
    </source>
</evidence>
<dbReference type="GO" id="GO:0005509">
    <property type="term" value="F:calcium ion binding"/>
    <property type="evidence" value="ECO:0007669"/>
    <property type="project" value="InterPro"/>
</dbReference>
<evidence type="ECO:0000259" key="4">
    <source>
        <dbReference type="PROSITE" id="PS50222"/>
    </source>
</evidence>
<dbReference type="Gene3D" id="1.10.238.10">
    <property type="entry name" value="EF-hand"/>
    <property type="match status" value="2"/>
</dbReference>
<gene>
    <name evidence="5" type="ORF">TrCOL_g11183</name>
</gene>
<evidence type="ECO:0000256" key="2">
    <source>
        <dbReference type="ARBA" id="ARBA00022737"/>
    </source>
</evidence>
<dbReference type="CDD" id="cd00051">
    <property type="entry name" value="EFh"/>
    <property type="match status" value="2"/>
</dbReference>
<dbReference type="PANTHER" id="PTHR23048">
    <property type="entry name" value="MYOSIN LIGHT CHAIN 1, 3"/>
    <property type="match status" value="1"/>
</dbReference>
<keyword evidence="6" id="KW-1185">Reference proteome</keyword>
<dbReference type="OrthoDB" id="26525at2759"/>
<dbReference type="InterPro" id="IPR002048">
    <property type="entry name" value="EF_hand_dom"/>
</dbReference>
<evidence type="ECO:0000313" key="5">
    <source>
        <dbReference type="EMBL" id="GMI46399.1"/>
    </source>
</evidence>
<dbReference type="SMART" id="SM00054">
    <property type="entry name" value="EFh"/>
    <property type="match status" value="3"/>
</dbReference>
<protein>
    <recommendedName>
        <fullName evidence="1">Calmodulin</fullName>
    </recommendedName>
</protein>
<dbReference type="InterPro" id="IPR050230">
    <property type="entry name" value="CALM/Myosin/TropC-like"/>
</dbReference>
<dbReference type="EMBL" id="BRYA01000296">
    <property type="protein sequence ID" value="GMI46399.1"/>
    <property type="molecule type" value="Genomic_DNA"/>
</dbReference>
<feature type="domain" description="EF-hand" evidence="4">
    <location>
        <begin position="134"/>
        <end position="169"/>
    </location>
</feature>
<feature type="domain" description="EF-hand" evidence="4">
    <location>
        <begin position="255"/>
        <end position="290"/>
    </location>
</feature>
<evidence type="ECO:0000313" key="6">
    <source>
        <dbReference type="Proteomes" id="UP001165065"/>
    </source>
</evidence>
<reference evidence="6" key="1">
    <citation type="journal article" date="2023" name="Commun. Biol.">
        <title>Genome analysis of Parmales, the sister group of diatoms, reveals the evolutionary specialization of diatoms from phago-mixotrophs to photoautotrophs.</title>
        <authorList>
            <person name="Ban H."/>
            <person name="Sato S."/>
            <person name="Yoshikawa S."/>
            <person name="Yamada K."/>
            <person name="Nakamura Y."/>
            <person name="Ichinomiya M."/>
            <person name="Sato N."/>
            <person name="Blanc-Mathieu R."/>
            <person name="Endo H."/>
            <person name="Kuwata A."/>
            <person name="Ogata H."/>
        </authorList>
    </citation>
    <scope>NUCLEOTIDE SEQUENCE [LARGE SCALE GENOMIC DNA]</scope>
</reference>
<dbReference type="InterPro" id="IPR018247">
    <property type="entry name" value="EF_Hand_1_Ca_BS"/>
</dbReference>
<comment type="caution">
    <text evidence="5">The sequence shown here is derived from an EMBL/GenBank/DDBJ whole genome shotgun (WGS) entry which is preliminary data.</text>
</comment>
<dbReference type="GO" id="GO:0016460">
    <property type="term" value="C:myosin II complex"/>
    <property type="evidence" value="ECO:0007669"/>
    <property type="project" value="TreeGrafter"/>
</dbReference>
<accession>A0A9W7GK64</accession>
<dbReference type="Pfam" id="PF13499">
    <property type="entry name" value="EF-hand_7"/>
    <property type="match status" value="2"/>
</dbReference>
<dbReference type="PROSITE" id="PS50222">
    <property type="entry name" value="EF_HAND_2"/>
    <property type="match status" value="3"/>
</dbReference>
<dbReference type="PANTHER" id="PTHR23048:SF0">
    <property type="entry name" value="CALMODULIN LIKE 3"/>
    <property type="match status" value="1"/>
</dbReference>
<feature type="domain" description="EF-hand" evidence="4">
    <location>
        <begin position="291"/>
        <end position="326"/>
    </location>
</feature>
<organism evidence="5 6">
    <name type="scientific">Triparma columacea</name>
    <dbReference type="NCBI Taxonomy" id="722753"/>
    <lineage>
        <taxon>Eukaryota</taxon>
        <taxon>Sar</taxon>
        <taxon>Stramenopiles</taxon>
        <taxon>Ochrophyta</taxon>
        <taxon>Bolidophyceae</taxon>
        <taxon>Parmales</taxon>
        <taxon>Triparmaceae</taxon>
        <taxon>Triparma</taxon>
    </lineage>
</organism>